<keyword evidence="3" id="KW-1185">Reference proteome</keyword>
<dbReference type="OrthoDB" id="1114629at2"/>
<sequence>MKKVSRRGFLEKTLAIGAGSFIAPSLLNMQQAYSRNSTIAAAGSQWIGENNISLAQWALVDEINKGEWKTLDFPRIAREDFGISGIEFVNTLFEVPIATYLNRLKRNADEHGVKMVLIMVDAEGETCTPSKEERKQTVTNHRKWIDIAQYLGCHAIRTNCIGAKDIDKGEALKWSAETYNMMLEYAVPANISILIENHGGVSNDADWLVSLMKVVNSKYFGVLPDWRQPGAEFDNVGFLEKTLPYAGGMSFRNQPSDELTEKMIKMTYDRGFRGWYGIESSGRENILKSKELLMKHLPMK</sequence>
<dbReference type="InterPro" id="IPR013022">
    <property type="entry name" value="Xyl_isomerase-like_TIM-brl"/>
</dbReference>
<reference evidence="2 3" key="1">
    <citation type="submission" date="2014-08" db="EMBL/GenBank/DDBJ databases">
        <authorList>
            <person name="Wibberg D."/>
        </authorList>
    </citation>
    <scope>NUCLEOTIDE SEQUENCE [LARGE SCALE GENOMIC DNA]</scope>
    <source>
        <strain evidence="3">ING2-E5B</strain>
    </source>
</reference>
<dbReference type="PANTHER" id="PTHR12110">
    <property type="entry name" value="HYDROXYPYRUVATE ISOMERASE"/>
    <property type="match status" value="1"/>
</dbReference>
<name>A0A098C1T6_9BACT</name>
<evidence type="ECO:0000313" key="3">
    <source>
        <dbReference type="Proteomes" id="UP000032417"/>
    </source>
</evidence>
<dbReference type="PROSITE" id="PS51318">
    <property type="entry name" value="TAT"/>
    <property type="match status" value="1"/>
</dbReference>
<proteinExistence type="predicted"/>
<evidence type="ECO:0000313" key="2">
    <source>
        <dbReference type="EMBL" id="CEA15902.1"/>
    </source>
</evidence>
<dbReference type="Gene3D" id="3.20.20.150">
    <property type="entry name" value="Divalent-metal-dependent TIM barrel enzymes"/>
    <property type="match status" value="1"/>
</dbReference>
<dbReference type="EMBL" id="LN515532">
    <property type="protein sequence ID" value="CEA15902.1"/>
    <property type="molecule type" value="Genomic_DNA"/>
</dbReference>
<dbReference type="HOGENOM" id="CLU_050006_6_2_10"/>
<gene>
    <name evidence="2" type="ORF">ING2E5B_1150</name>
</gene>
<dbReference type="InterPro" id="IPR036237">
    <property type="entry name" value="Xyl_isomerase-like_sf"/>
</dbReference>
<dbReference type="InterPro" id="IPR050312">
    <property type="entry name" value="IolE/XylAMocC-like"/>
</dbReference>
<organism evidence="2 3">
    <name type="scientific">Fermentimonas caenicola</name>
    <dbReference type="NCBI Taxonomy" id="1562970"/>
    <lineage>
        <taxon>Bacteria</taxon>
        <taxon>Pseudomonadati</taxon>
        <taxon>Bacteroidota</taxon>
        <taxon>Bacteroidia</taxon>
        <taxon>Bacteroidales</taxon>
        <taxon>Dysgonomonadaceae</taxon>
        <taxon>Fermentimonas</taxon>
    </lineage>
</organism>
<dbReference type="Proteomes" id="UP000032417">
    <property type="component" value="Chromosome 1"/>
</dbReference>
<protein>
    <recommendedName>
        <fullName evidence="1">Xylose isomerase-like TIM barrel domain-containing protein</fullName>
    </recommendedName>
</protein>
<evidence type="ECO:0000259" key="1">
    <source>
        <dbReference type="Pfam" id="PF01261"/>
    </source>
</evidence>
<dbReference type="InterPro" id="IPR006311">
    <property type="entry name" value="TAT_signal"/>
</dbReference>
<dbReference type="SUPFAM" id="SSF51658">
    <property type="entry name" value="Xylose isomerase-like"/>
    <property type="match status" value="1"/>
</dbReference>
<dbReference type="STRING" id="1562970.ING2E5B_1150"/>
<dbReference type="KEGG" id="pbt:ING2E5B_1150"/>
<dbReference type="PANTHER" id="PTHR12110:SF53">
    <property type="entry name" value="BLR5974 PROTEIN"/>
    <property type="match status" value="1"/>
</dbReference>
<dbReference type="AlphaFoldDB" id="A0A098C1T6"/>
<dbReference type="Pfam" id="PF01261">
    <property type="entry name" value="AP_endonuc_2"/>
    <property type="match status" value="1"/>
</dbReference>
<feature type="domain" description="Xylose isomerase-like TIM barrel" evidence="1">
    <location>
        <begin position="80"/>
        <end position="226"/>
    </location>
</feature>
<accession>A0A098C1T6</accession>